<evidence type="ECO:0000313" key="2">
    <source>
        <dbReference type="Proteomes" id="UP000054742"/>
    </source>
</evidence>
<comment type="caution">
    <text evidence="1">The sequence shown here is derived from an EMBL/GenBank/DDBJ whole genome shotgun (WGS) entry which is preliminary data.</text>
</comment>
<name>A0A0W0STM3_9GAMM</name>
<keyword evidence="2" id="KW-1185">Reference proteome</keyword>
<dbReference type="AlphaFoldDB" id="A0A0W0STM3"/>
<proteinExistence type="predicted"/>
<dbReference type="RefSeq" id="WP_157061481.1">
    <property type="nucleotide sequence ID" value="NZ_CAAAHU010000007.1"/>
</dbReference>
<dbReference type="OrthoDB" id="1091931at2"/>
<reference evidence="1 2" key="1">
    <citation type="submission" date="2015-11" db="EMBL/GenBank/DDBJ databases">
        <title>Genomic analysis of 38 Legionella species identifies large and diverse effector repertoires.</title>
        <authorList>
            <person name="Burstein D."/>
            <person name="Amaro F."/>
            <person name="Zusman T."/>
            <person name="Lifshitz Z."/>
            <person name="Cohen O."/>
            <person name="Gilbert J.A."/>
            <person name="Pupko T."/>
            <person name="Shuman H.A."/>
            <person name="Segal G."/>
        </authorList>
    </citation>
    <scope>NUCLEOTIDE SEQUENCE [LARGE SCALE GENOMIC DNA]</scope>
    <source>
        <strain evidence="1 2">ATCC 43878</strain>
    </source>
</reference>
<evidence type="ECO:0000313" key="1">
    <source>
        <dbReference type="EMBL" id="KTC86730.1"/>
    </source>
</evidence>
<gene>
    <name evidence="1" type="ORF">Lbru_0671</name>
</gene>
<organism evidence="1 2">
    <name type="scientific">Legionella brunensis</name>
    <dbReference type="NCBI Taxonomy" id="29422"/>
    <lineage>
        <taxon>Bacteria</taxon>
        <taxon>Pseudomonadati</taxon>
        <taxon>Pseudomonadota</taxon>
        <taxon>Gammaproteobacteria</taxon>
        <taxon>Legionellales</taxon>
        <taxon>Legionellaceae</taxon>
        <taxon>Legionella</taxon>
    </lineage>
</organism>
<dbReference type="Proteomes" id="UP000054742">
    <property type="component" value="Unassembled WGS sequence"/>
</dbReference>
<dbReference type="EMBL" id="LNXV01000004">
    <property type="protein sequence ID" value="KTC86730.1"/>
    <property type="molecule type" value="Genomic_DNA"/>
</dbReference>
<sequence length="56" mass="6368">MNKISELKRTLCENLPWNKARLDCFTRLLLALFVVRTVNLSEIAVAFASKAEVSSR</sequence>
<accession>A0A0W0STM3</accession>
<protein>
    <submittedName>
        <fullName evidence="1">Transposase</fullName>
    </submittedName>
</protein>
<dbReference type="PATRIC" id="fig|29422.6.peg.702"/>